<feature type="compositionally biased region" description="Polar residues" evidence="1">
    <location>
        <begin position="1157"/>
        <end position="1169"/>
    </location>
</feature>
<feature type="compositionally biased region" description="Basic and acidic residues" evidence="1">
    <location>
        <begin position="622"/>
        <end position="632"/>
    </location>
</feature>
<feature type="transmembrane region" description="Helical" evidence="2">
    <location>
        <begin position="235"/>
        <end position="261"/>
    </location>
</feature>
<dbReference type="OrthoDB" id="2575061at2759"/>
<feature type="compositionally biased region" description="Polar residues" evidence="1">
    <location>
        <begin position="1222"/>
        <end position="1236"/>
    </location>
</feature>
<keyword evidence="2" id="KW-0472">Membrane</keyword>
<feature type="region of interest" description="Disordered" evidence="1">
    <location>
        <begin position="1"/>
        <end position="126"/>
    </location>
</feature>
<proteinExistence type="predicted"/>
<feature type="compositionally biased region" description="Low complexity" evidence="1">
    <location>
        <begin position="875"/>
        <end position="890"/>
    </location>
</feature>
<protein>
    <recommendedName>
        <fullName evidence="5">Proteophosphoglycan ppg4</fullName>
    </recommendedName>
</protein>
<feature type="compositionally biased region" description="Gly residues" evidence="1">
    <location>
        <begin position="1384"/>
        <end position="1394"/>
    </location>
</feature>
<sequence>MPPPGSSEPRETGVDSPSDSPSPQDNSNSNPDNSNSNSSPTNPRRLSRDSEGYPSWLPKRPPPPAPASTFQSSVLGGPSGLHTSTPSPVEGEVDPNQPDEFGVVGGGGAGSGRGRNPFAWIGGRKPTPRSVRIVSLQDSFVGAVEKEARMSSRGGAASREPTDQTQVGSSSGVPAPPKVKVWSRAAGAPQMPSMATAFRSANQEELLPLPQPRFKAKNLNLQLLRSPSPWMMAYFYLWPLIVFYHIPLQTFFDFNAVFMLLQVAKFPNPGSTGKNWALGAAAYIASWLAWIFVICVVYELVYSFSRRWRLRRPLMLPIYLSSPAFKFVAMTSYNTFCFLQLLRLAAFIPKLANTLSPVSHTFDASDDIYVSDEEDELSSSESGWKQGLAETCFFYSQNLPTVALLLPRAGLCLALLFTFSSPQPSLNALITNSGLSTSNLNNRDATFFRQDGTGALTSYARGVLIANAAWAGWRILVLLVSWLGLWFFSNQRLGGLCGPRHVWEESEQEKTRSIYSEAASEYGAYRSSYYHAGNGGTNFYGYEEGRQYAGDELPWQWREVTRMRVQDAFEFCLNNRRGSTVTGQGLRWSTASGGELPPSAAAYRDRRFRNRRGHHKRQSTAKGKETAPEKSEVTPQQAQPEESFEGIERVLAAVGFPGPASPSRRGVLSKDLFDAPAIAIEADKDRPKIAPLEFGQPVASTSTNLFGGLEAPKTAKRNSKDRISGLQDGPLLNLPYPFSRPGAGQVSSKDSVPFPPPVAEGKKTRSKKSTSKSGSGSGSTEEESGNGSGGTEEEEEEEEEEDDDDDDDDDEEDFGDSEIQSSERASGSMSSLGQPISPSRYPFGMRRPVGTPGQGHGRSMSGVSSGLSSGGAGTGSQSHGHSHSMSSQGGALSVVTHSTGNAETTDSEFGLIGSNHNGNGNGSGIPMPPRHPHISQGQGRGRSSTVVSTSSGSSSAAAALAAPVAFPSLQQRGRVESGRGIVVDPSLLYGIDLADDEVVAEDADADAVADLEEQQAPGEMEEDAETRGEHEDRVGLLGLPTSARNSRVSLTGSSSGSGRHDPERVLTLLPLCDGSSSWTRWLGGNGGGTRSRPRSRVNSSMARLEEEVVFSPSHATELSERGRRGASGASSGSGRSGNSGGSRARREAEAAGYASSVSAGTHSRSGSEAENYTFGRPIAFMRPQPEQHQDTVQEEGEIGLGPQPGSLPQSFSVSESMSFYSLQPSEHTASPPTGTSLPVPIHVYREDASIEHSPSPPQSTSDHSSERQGIAIPWSQSQSYTQTQHNFLAPPRAGAGSREVPISSSPTTGSGSGSSPPDISTAAGSFITAPATIDGVTTTATESTASVGSWDTATGIPIGGGPLAARRRTESGGMVERPGDDMGAAGGHGAWRVV</sequence>
<feature type="region of interest" description="Disordered" evidence="1">
    <location>
        <begin position="584"/>
        <end position="642"/>
    </location>
</feature>
<feature type="compositionally biased region" description="Polar residues" evidence="1">
    <location>
        <begin position="163"/>
        <end position="172"/>
    </location>
</feature>
<gene>
    <name evidence="3" type="ORF">CPB84DRAFT_1744844</name>
</gene>
<feature type="region of interest" description="Disordered" evidence="1">
    <location>
        <begin position="1011"/>
        <end position="1062"/>
    </location>
</feature>
<feature type="compositionally biased region" description="Gly residues" evidence="1">
    <location>
        <begin position="103"/>
        <end position="113"/>
    </location>
</feature>
<feature type="compositionally biased region" description="Basic and acidic residues" evidence="1">
    <location>
        <begin position="1025"/>
        <end position="1034"/>
    </location>
</feature>
<feature type="region of interest" description="Disordered" evidence="1">
    <location>
        <begin position="1287"/>
        <end position="1323"/>
    </location>
</feature>
<feature type="region of interest" description="Disordered" evidence="1">
    <location>
        <begin position="1079"/>
        <end position="1169"/>
    </location>
</feature>
<dbReference type="Proteomes" id="UP000724874">
    <property type="component" value="Unassembled WGS sequence"/>
</dbReference>
<feature type="compositionally biased region" description="Low complexity" evidence="1">
    <location>
        <begin position="15"/>
        <end position="43"/>
    </location>
</feature>
<evidence type="ECO:0000256" key="2">
    <source>
        <dbReference type="SAM" id="Phobius"/>
    </source>
</evidence>
<feature type="region of interest" description="Disordered" evidence="1">
    <location>
        <begin position="146"/>
        <end position="175"/>
    </location>
</feature>
<feature type="transmembrane region" description="Helical" evidence="2">
    <location>
        <begin position="281"/>
        <end position="302"/>
    </location>
</feature>
<name>A0A9P5NS55_GYMJU</name>
<keyword evidence="2" id="KW-0812">Transmembrane</keyword>
<evidence type="ECO:0000313" key="4">
    <source>
        <dbReference type="Proteomes" id="UP000724874"/>
    </source>
</evidence>
<accession>A0A9P5NS55</accession>
<keyword evidence="4" id="KW-1185">Reference proteome</keyword>
<organism evidence="3 4">
    <name type="scientific">Gymnopilus junonius</name>
    <name type="common">Spectacular rustgill mushroom</name>
    <name type="synonym">Gymnopilus spectabilis subsp. junonius</name>
    <dbReference type="NCBI Taxonomy" id="109634"/>
    <lineage>
        <taxon>Eukaryota</taxon>
        <taxon>Fungi</taxon>
        <taxon>Dikarya</taxon>
        <taxon>Basidiomycota</taxon>
        <taxon>Agaricomycotina</taxon>
        <taxon>Agaricomycetes</taxon>
        <taxon>Agaricomycetidae</taxon>
        <taxon>Agaricales</taxon>
        <taxon>Agaricineae</taxon>
        <taxon>Hymenogastraceae</taxon>
        <taxon>Gymnopilus</taxon>
    </lineage>
</organism>
<feature type="compositionally biased region" description="Low complexity" evidence="1">
    <location>
        <begin position="941"/>
        <end position="950"/>
    </location>
</feature>
<feature type="compositionally biased region" description="Low complexity" evidence="1">
    <location>
        <begin position="1210"/>
        <end position="1221"/>
    </location>
</feature>
<feature type="compositionally biased region" description="Polar residues" evidence="1">
    <location>
        <begin position="895"/>
        <end position="904"/>
    </location>
</feature>
<feature type="compositionally biased region" description="Basic residues" evidence="1">
    <location>
        <begin position="606"/>
        <end position="619"/>
    </location>
</feature>
<feature type="region of interest" description="Disordered" evidence="1">
    <location>
        <begin position="1186"/>
        <end position="1239"/>
    </location>
</feature>
<feature type="region of interest" description="Disordered" evidence="1">
    <location>
        <begin position="1343"/>
        <end position="1394"/>
    </location>
</feature>
<feature type="compositionally biased region" description="Polar residues" evidence="1">
    <location>
        <begin position="819"/>
        <end position="837"/>
    </location>
</feature>
<feature type="compositionally biased region" description="Low complexity" evidence="1">
    <location>
        <begin position="1301"/>
        <end position="1321"/>
    </location>
</feature>
<feature type="transmembrane region" description="Helical" evidence="2">
    <location>
        <begin position="471"/>
        <end position="489"/>
    </location>
</feature>
<feature type="compositionally biased region" description="Low complexity" evidence="1">
    <location>
        <begin position="857"/>
        <end position="867"/>
    </location>
</feature>
<feature type="region of interest" description="Disordered" evidence="1">
    <location>
        <begin position="680"/>
        <end position="950"/>
    </location>
</feature>
<evidence type="ECO:0000256" key="1">
    <source>
        <dbReference type="SAM" id="MobiDB-lite"/>
    </source>
</evidence>
<comment type="caution">
    <text evidence="3">The sequence shown here is derived from an EMBL/GenBank/DDBJ whole genome shotgun (WGS) entry which is preliminary data.</text>
</comment>
<feature type="compositionally biased region" description="Acidic residues" evidence="1">
    <location>
        <begin position="791"/>
        <end position="816"/>
    </location>
</feature>
<feature type="compositionally biased region" description="Low complexity" evidence="1">
    <location>
        <begin position="1044"/>
        <end position="1057"/>
    </location>
</feature>
<feature type="compositionally biased region" description="Acidic residues" evidence="1">
    <location>
        <begin position="1011"/>
        <end position="1024"/>
    </location>
</feature>
<reference evidence="3" key="1">
    <citation type="submission" date="2020-11" db="EMBL/GenBank/DDBJ databases">
        <authorList>
            <consortium name="DOE Joint Genome Institute"/>
            <person name="Ahrendt S."/>
            <person name="Riley R."/>
            <person name="Andreopoulos W."/>
            <person name="LaButti K."/>
            <person name="Pangilinan J."/>
            <person name="Ruiz-duenas F.J."/>
            <person name="Barrasa J.M."/>
            <person name="Sanchez-Garcia M."/>
            <person name="Camarero S."/>
            <person name="Miyauchi S."/>
            <person name="Serrano A."/>
            <person name="Linde D."/>
            <person name="Babiker R."/>
            <person name="Drula E."/>
            <person name="Ayuso-Fernandez I."/>
            <person name="Pacheco R."/>
            <person name="Padilla G."/>
            <person name="Ferreira P."/>
            <person name="Barriuso J."/>
            <person name="Kellner H."/>
            <person name="Castanera R."/>
            <person name="Alfaro M."/>
            <person name="Ramirez L."/>
            <person name="Pisabarro A.G."/>
            <person name="Kuo A."/>
            <person name="Tritt A."/>
            <person name="Lipzen A."/>
            <person name="He G."/>
            <person name="Yan M."/>
            <person name="Ng V."/>
            <person name="Cullen D."/>
            <person name="Martin F."/>
            <person name="Rosso M.-N."/>
            <person name="Henrissat B."/>
            <person name="Hibbett D."/>
            <person name="Martinez A.T."/>
            <person name="Grigoriev I.V."/>
        </authorList>
    </citation>
    <scope>NUCLEOTIDE SEQUENCE</scope>
    <source>
        <strain evidence="3">AH 44721</strain>
    </source>
</reference>
<keyword evidence="2" id="KW-1133">Transmembrane helix</keyword>
<evidence type="ECO:0008006" key="5">
    <source>
        <dbReference type="Google" id="ProtNLM"/>
    </source>
</evidence>
<evidence type="ECO:0000313" key="3">
    <source>
        <dbReference type="EMBL" id="KAF8907061.1"/>
    </source>
</evidence>
<dbReference type="EMBL" id="JADNYJ010000016">
    <property type="protein sequence ID" value="KAF8907061.1"/>
    <property type="molecule type" value="Genomic_DNA"/>
</dbReference>